<feature type="transmembrane region" description="Helical" evidence="1">
    <location>
        <begin position="73"/>
        <end position="94"/>
    </location>
</feature>
<dbReference type="EMBL" id="KL584766">
    <property type="protein sequence ID" value="KEQ93407.1"/>
    <property type="molecule type" value="Genomic_DNA"/>
</dbReference>
<dbReference type="InParanoid" id="A0A074YH29"/>
<keyword evidence="1" id="KW-0472">Membrane</keyword>
<dbReference type="HOGENOM" id="CLU_2236079_0_0_1"/>
<evidence type="ECO:0000256" key="1">
    <source>
        <dbReference type="SAM" id="Phobius"/>
    </source>
</evidence>
<keyword evidence="1" id="KW-0812">Transmembrane</keyword>
<gene>
    <name evidence="2" type="ORF">AUEXF2481DRAFT_42145</name>
</gene>
<organism evidence="2 3">
    <name type="scientific">Aureobasidium subglaciale (strain EXF-2481)</name>
    <name type="common">Aureobasidium pullulans var. subglaciale</name>
    <dbReference type="NCBI Taxonomy" id="1043005"/>
    <lineage>
        <taxon>Eukaryota</taxon>
        <taxon>Fungi</taxon>
        <taxon>Dikarya</taxon>
        <taxon>Ascomycota</taxon>
        <taxon>Pezizomycotina</taxon>
        <taxon>Dothideomycetes</taxon>
        <taxon>Dothideomycetidae</taxon>
        <taxon>Dothideales</taxon>
        <taxon>Saccotheciaceae</taxon>
        <taxon>Aureobasidium</taxon>
    </lineage>
</organism>
<dbReference type="GeneID" id="25367062"/>
<sequence>MYKSKHVGTFRRLPGTPIVFRLEIVLCVRSVSLMDANSVTHSVLGSSIRRQSPPELSQGRACYGLDLSRDRFLVLELLASSMLLKMFGVSLLLFPQARLPGYLDL</sequence>
<accession>A0A074YH29</accession>
<dbReference type="RefSeq" id="XP_013341828.1">
    <property type="nucleotide sequence ID" value="XM_013486374.1"/>
</dbReference>
<dbReference type="AlphaFoldDB" id="A0A074YH29"/>
<evidence type="ECO:0000313" key="3">
    <source>
        <dbReference type="Proteomes" id="UP000030641"/>
    </source>
</evidence>
<protein>
    <submittedName>
        <fullName evidence="2">Uncharacterized protein</fullName>
    </submittedName>
</protein>
<evidence type="ECO:0000313" key="2">
    <source>
        <dbReference type="EMBL" id="KEQ93407.1"/>
    </source>
</evidence>
<reference evidence="2 3" key="1">
    <citation type="journal article" date="2014" name="BMC Genomics">
        <title>Genome sequencing of four Aureobasidium pullulans varieties: biotechnological potential, stress tolerance, and description of new species.</title>
        <authorList>
            <person name="Gostin Ar C."/>
            <person name="Ohm R.A."/>
            <person name="Kogej T."/>
            <person name="Sonjak S."/>
            <person name="Turk M."/>
            <person name="Zajc J."/>
            <person name="Zalar P."/>
            <person name="Grube M."/>
            <person name="Sun H."/>
            <person name="Han J."/>
            <person name="Sharma A."/>
            <person name="Chiniquy J."/>
            <person name="Ngan C.Y."/>
            <person name="Lipzen A."/>
            <person name="Barry K."/>
            <person name="Grigoriev I.V."/>
            <person name="Gunde-Cimerman N."/>
        </authorList>
    </citation>
    <scope>NUCLEOTIDE SEQUENCE [LARGE SCALE GENOMIC DNA]</scope>
    <source>
        <strain evidence="2 3">EXF-2481</strain>
    </source>
</reference>
<keyword evidence="3" id="KW-1185">Reference proteome</keyword>
<proteinExistence type="predicted"/>
<name>A0A074YH29_AURSE</name>
<keyword evidence="1" id="KW-1133">Transmembrane helix</keyword>
<dbReference type="Proteomes" id="UP000030641">
    <property type="component" value="Unassembled WGS sequence"/>
</dbReference>